<dbReference type="Proteomes" id="UP000235836">
    <property type="component" value="Unassembled WGS sequence"/>
</dbReference>
<evidence type="ECO:0000256" key="4">
    <source>
        <dbReference type="ARBA" id="ARBA00022989"/>
    </source>
</evidence>
<dbReference type="EMBL" id="PNHG01000004">
    <property type="protein sequence ID" value="PMC64867.1"/>
    <property type="molecule type" value="Genomic_DNA"/>
</dbReference>
<sequence>MTISTYVALVGIWVAAIASPGPDLVQIIRLGAKSRAIGVACAVGIMLGNTVWIAASLLGLSALIKAVPEILAVLQLIGGIYLMIMGVGAIRAGLSAQKLQVAESGAEQARAQANSKEHTTAQALRIGVYTNLSNPKAVLFFGAVFAQFITPGMGWEWMLLILITLVVIGFGWFVGFAVLVDKLASFLARWGHVVDLVTGLVFVALAVWMLVGAFQVVLRA</sequence>
<accession>A0A2N6T6C5</accession>
<evidence type="ECO:0000256" key="1">
    <source>
        <dbReference type="ARBA" id="ARBA00004651"/>
    </source>
</evidence>
<dbReference type="PANTHER" id="PTHR30086">
    <property type="entry name" value="ARGININE EXPORTER PROTEIN ARGO"/>
    <property type="match status" value="1"/>
</dbReference>
<comment type="subcellular location">
    <subcellularLocation>
        <location evidence="1">Cell membrane</location>
        <topology evidence="1">Multi-pass membrane protein</topology>
    </subcellularLocation>
</comment>
<feature type="transmembrane region" description="Helical" evidence="6">
    <location>
        <begin position="37"/>
        <end position="64"/>
    </location>
</feature>
<dbReference type="GO" id="GO:0015171">
    <property type="term" value="F:amino acid transmembrane transporter activity"/>
    <property type="evidence" value="ECO:0007669"/>
    <property type="project" value="TreeGrafter"/>
</dbReference>
<feature type="transmembrane region" description="Helical" evidence="6">
    <location>
        <begin position="200"/>
        <end position="218"/>
    </location>
</feature>
<keyword evidence="5 6" id="KW-0472">Membrane</keyword>
<dbReference type="InterPro" id="IPR001123">
    <property type="entry name" value="LeuE-type"/>
</dbReference>
<dbReference type="GO" id="GO:0005886">
    <property type="term" value="C:plasma membrane"/>
    <property type="evidence" value="ECO:0007669"/>
    <property type="project" value="UniProtKB-SubCell"/>
</dbReference>
<proteinExistence type="predicted"/>
<feature type="transmembrane region" description="Helical" evidence="6">
    <location>
        <begin position="70"/>
        <end position="90"/>
    </location>
</feature>
<feature type="transmembrane region" description="Helical" evidence="6">
    <location>
        <begin position="6"/>
        <end position="25"/>
    </location>
</feature>
<organism evidence="7 8">
    <name type="scientific">Corynebacterium tuscaniense</name>
    <dbReference type="NCBI Taxonomy" id="302449"/>
    <lineage>
        <taxon>Bacteria</taxon>
        <taxon>Bacillati</taxon>
        <taxon>Actinomycetota</taxon>
        <taxon>Actinomycetes</taxon>
        <taxon>Mycobacteriales</taxon>
        <taxon>Corynebacteriaceae</taxon>
        <taxon>Corynebacterium</taxon>
    </lineage>
</organism>
<dbReference type="AlphaFoldDB" id="A0A2N6T6C5"/>
<dbReference type="PANTHER" id="PTHR30086:SF17">
    <property type="entry name" value="LYSE FAMILY TRANSLOCATOR"/>
    <property type="match status" value="1"/>
</dbReference>
<dbReference type="RefSeq" id="WP_034663672.1">
    <property type="nucleotide sequence ID" value="NZ_PNHG01000004.1"/>
</dbReference>
<evidence type="ECO:0000256" key="6">
    <source>
        <dbReference type="SAM" id="Phobius"/>
    </source>
</evidence>
<dbReference type="Pfam" id="PF01810">
    <property type="entry name" value="LysE"/>
    <property type="match status" value="1"/>
</dbReference>
<name>A0A2N6T6C5_9CORY</name>
<evidence type="ECO:0000256" key="5">
    <source>
        <dbReference type="ARBA" id="ARBA00023136"/>
    </source>
</evidence>
<evidence type="ECO:0000256" key="2">
    <source>
        <dbReference type="ARBA" id="ARBA00022475"/>
    </source>
</evidence>
<keyword evidence="2" id="KW-1003">Cell membrane</keyword>
<comment type="caution">
    <text evidence="7">The sequence shown here is derived from an EMBL/GenBank/DDBJ whole genome shotgun (WGS) entry which is preliminary data.</text>
</comment>
<evidence type="ECO:0000313" key="7">
    <source>
        <dbReference type="EMBL" id="PMC64867.1"/>
    </source>
</evidence>
<keyword evidence="8" id="KW-1185">Reference proteome</keyword>
<feature type="transmembrane region" description="Helical" evidence="6">
    <location>
        <begin position="157"/>
        <end position="180"/>
    </location>
</feature>
<evidence type="ECO:0000256" key="3">
    <source>
        <dbReference type="ARBA" id="ARBA00022692"/>
    </source>
</evidence>
<evidence type="ECO:0000313" key="8">
    <source>
        <dbReference type="Proteomes" id="UP000235836"/>
    </source>
</evidence>
<keyword evidence="3 6" id="KW-0812">Transmembrane</keyword>
<reference evidence="7 8" key="1">
    <citation type="submission" date="2017-09" db="EMBL/GenBank/DDBJ databases">
        <title>Bacterial strain isolated from the female urinary microbiota.</title>
        <authorList>
            <person name="Thomas-White K."/>
            <person name="Kumar N."/>
            <person name="Forster S."/>
            <person name="Putonti C."/>
            <person name="Lawley T."/>
            <person name="Wolfe A.J."/>
        </authorList>
    </citation>
    <scope>NUCLEOTIDE SEQUENCE [LARGE SCALE GENOMIC DNA]</scope>
    <source>
        <strain evidence="7 8">UMB0792</strain>
    </source>
</reference>
<protein>
    <submittedName>
        <fullName evidence="7">LysE family translocator</fullName>
    </submittedName>
</protein>
<keyword evidence="4 6" id="KW-1133">Transmembrane helix</keyword>
<gene>
    <name evidence="7" type="ORF">CJ203_04250</name>
</gene>